<evidence type="ECO:0000256" key="1">
    <source>
        <dbReference type="ARBA" id="ARBA00004966"/>
    </source>
</evidence>
<dbReference type="PANTHER" id="PTHR28039:SF8">
    <property type="entry name" value="CHALCONE--FLAVANONE ISOMERASE 1-RELATED"/>
    <property type="match status" value="1"/>
</dbReference>
<feature type="domain" description="Chalcone isomerase" evidence="8">
    <location>
        <begin position="185"/>
        <end position="236"/>
    </location>
</feature>
<evidence type="ECO:0000256" key="4">
    <source>
        <dbReference type="ARBA" id="ARBA00023241"/>
    </source>
</evidence>
<evidence type="ECO:0000256" key="2">
    <source>
        <dbReference type="ARBA" id="ARBA00007166"/>
    </source>
</evidence>
<evidence type="ECO:0000256" key="3">
    <source>
        <dbReference type="ARBA" id="ARBA00023235"/>
    </source>
</evidence>
<dbReference type="EMBL" id="JABFOF010000003">
    <property type="protein sequence ID" value="KAG2401022.1"/>
    <property type="molecule type" value="Genomic_DNA"/>
</dbReference>
<dbReference type="Pfam" id="PF02431">
    <property type="entry name" value="Chalcone"/>
    <property type="match status" value="2"/>
</dbReference>
<dbReference type="Gene3D" id="1.10.890.20">
    <property type="match status" value="1"/>
</dbReference>
<comment type="catalytic activity">
    <reaction evidence="6">
        <text>a chalcone = a flavanone.</text>
        <dbReference type="EC" id="5.5.1.6"/>
    </reaction>
</comment>
<name>A0A8T0KPH7_PHAAN</name>
<dbReference type="Gene3D" id="3.50.70.10">
    <property type="match status" value="1"/>
</dbReference>
<dbReference type="AlphaFoldDB" id="A0A8T0KPH7"/>
<evidence type="ECO:0000259" key="8">
    <source>
        <dbReference type="Pfam" id="PF02431"/>
    </source>
</evidence>
<feature type="domain" description="Chalcone isomerase" evidence="8">
    <location>
        <begin position="11"/>
        <end position="164"/>
    </location>
</feature>
<evidence type="ECO:0000256" key="6">
    <source>
        <dbReference type="ARBA" id="ARBA00034056"/>
    </source>
</evidence>
<dbReference type="InterPro" id="IPR016087">
    <property type="entry name" value="Chalcone_isomerase"/>
</dbReference>
<evidence type="ECO:0000313" key="9">
    <source>
        <dbReference type="EMBL" id="KAG2401022.1"/>
    </source>
</evidence>
<evidence type="ECO:0000256" key="5">
    <source>
        <dbReference type="ARBA" id="ARBA00025429"/>
    </source>
</evidence>
<accession>A0A8T0KPH7</accession>
<keyword evidence="4" id="KW-0284">Flavonoid biosynthesis</keyword>
<comment type="function">
    <text evidence="5">Catalyzes the intramolecular cyclization of bicyclic chalcones into tricyclic (S)-flavanones. Responsible for the isomerization of 4,2',4',6'-tetrahydroxychalcone (also termed chalcone) into naringenin.</text>
</comment>
<dbReference type="InterPro" id="IPR044164">
    <property type="entry name" value="CFI"/>
</dbReference>
<dbReference type="InterPro" id="IPR016088">
    <property type="entry name" value="Chalcone_isomerase_3-sand"/>
</dbReference>
<dbReference type="InterPro" id="IPR036298">
    <property type="entry name" value="Chalcone_isomerase_sf"/>
</dbReference>
<comment type="caution">
    <text evidence="9">The sequence shown here is derived from an EMBL/GenBank/DDBJ whole genome shotgun (WGS) entry which is preliminary data.</text>
</comment>
<reference evidence="9 10" key="1">
    <citation type="submission" date="2020-05" db="EMBL/GenBank/DDBJ databases">
        <title>Vigna angularis (adzuki bean) Var. LongXiaoDou No. 4 denovo assembly.</title>
        <authorList>
            <person name="Xiang H."/>
        </authorList>
    </citation>
    <scope>NUCLEOTIDE SEQUENCE [LARGE SCALE GENOMIC DNA]</scope>
    <source>
        <tissue evidence="9">Leaf</tissue>
    </source>
</reference>
<comment type="pathway">
    <text evidence="1">Secondary metabolite biosynthesis; flavonoid biosynthesis.</text>
</comment>
<organism evidence="9 10">
    <name type="scientific">Phaseolus angularis</name>
    <name type="common">Azuki bean</name>
    <name type="synonym">Vigna angularis</name>
    <dbReference type="NCBI Taxonomy" id="3914"/>
    <lineage>
        <taxon>Eukaryota</taxon>
        <taxon>Viridiplantae</taxon>
        <taxon>Streptophyta</taxon>
        <taxon>Embryophyta</taxon>
        <taxon>Tracheophyta</taxon>
        <taxon>Spermatophyta</taxon>
        <taxon>Magnoliopsida</taxon>
        <taxon>eudicotyledons</taxon>
        <taxon>Gunneridae</taxon>
        <taxon>Pentapetalae</taxon>
        <taxon>rosids</taxon>
        <taxon>fabids</taxon>
        <taxon>Fabales</taxon>
        <taxon>Fabaceae</taxon>
        <taxon>Papilionoideae</taxon>
        <taxon>50 kb inversion clade</taxon>
        <taxon>NPAAA clade</taxon>
        <taxon>indigoferoid/millettioid clade</taxon>
        <taxon>Phaseoleae</taxon>
        <taxon>Vigna</taxon>
    </lineage>
</organism>
<dbReference type="GO" id="GO:0045430">
    <property type="term" value="F:chalcone isomerase activity"/>
    <property type="evidence" value="ECO:0007669"/>
    <property type="project" value="UniProtKB-EC"/>
</dbReference>
<dbReference type="PANTHER" id="PTHR28039">
    <property type="entry name" value="CHALCONE--FLAVONONE ISOMERASE 1-RELATED"/>
    <property type="match status" value="1"/>
</dbReference>
<dbReference type="GO" id="GO:0009813">
    <property type="term" value="P:flavonoid biosynthetic process"/>
    <property type="evidence" value="ECO:0007669"/>
    <property type="project" value="UniProtKB-KW"/>
</dbReference>
<evidence type="ECO:0000256" key="7">
    <source>
        <dbReference type="RuleBase" id="RU361158"/>
    </source>
</evidence>
<dbReference type="Proteomes" id="UP000743370">
    <property type="component" value="Unassembled WGS sequence"/>
</dbReference>
<dbReference type="SUPFAM" id="SSF54626">
    <property type="entry name" value="Chalcone isomerase"/>
    <property type="match status" value="1"/>
</dbReference>
<comment type="similarity">
    <text evidence="2 7">Belongs to the chalcone isomerase family.</text>
</comment>
<sequence>MSLSSVTAVDVENVTFPPTLNPPSSATAFFLAGAGVRGLQIQDNFVKFTAIGIYLQPNAVPLLSVKWNAKSAQELTESVEFFRDIVTGPFEKFMQVTMILPLTGQQYSEKVAENCVAIWKSLGIYTDAEAQAIDKFVTVFKDETFPPGSSILFTVSPNGSLLVSDYGVLAVVMHRFHIINLYCKQISFSKDGSIPEEASTVIDNKLLSEAVLESMIGKHGVSPAAKQSLATRLSELFKEGGVPESHN</sequence>
<proteinExistence type="inferred from homology"/>
<evidence type="ECO:0000313" key="10">
    <source>
        <dbReference type="Proteomes" id="UP000743370"/>
    </source>
</evidence>
<keyword evidence="3 9" id="KW-0413">Isomerase</keyword>
<dbReference type="InterPro" id="IPR016089">
    <property type="entry name" value="Chalcone_isomerase_bundle_sf"/>
</dbReference>
<protein>
    <recommendedName>
        <fullName evidence="7">Chalcone-flavonone isomerase family protein</fullName>
    </recommendedName>
</protein>
<gene>
    <name evidence="9" type="ORF">HKW66_Vig0199420</name>
</gene>